<comment type="subcellular location">
    <subcellularLocation>
        <location evidence="1">Membrane</location>
        <topology evidence="1">Multi-pass membrane protein</topology>
    </subcellularLocation>
</comment>
<dbReference type="EMBL" id="CP015772">
    <property type="protein sequence ID" value="ANH81378.1"/>
    <property type="molecule type" value="Genomic_DNA"/>
</dbReference>
<keyword evidence="5" id="KW-0864">Zinc transport</keyword>
<keyword evidence="5" id="KW-0862">Zinc</keyword>
<evidence type="ECO:0000256" key="4">
    <source>
        <dbReference type="ARBA" id="ARBA00022692"/>
    </source>
</evidence>
<dbReference type="InterPro" id="IPR027469">
    <property type="entry name" value="Cation_efflux_TMD_sf"/>
</dbReference>
<dbReference type="InterPro" id="IPR058533">
    <property type="entry name" value="Cation_efflux_TM"/>
</dbReference>
<keyword evidence="4 9" id="KW-0812">Transmembrane</keyword>
<protein>
    <submittedName>
        <fullName evidence="12">Cation transporter</fullName>
    </submittedName>
</protein>
<dbReference type="Pfam" id="PF01545">
    <property type="entry name" value="Cation_efflux"/>
    <property type="match status" value="1"/>
</dbReference>
<dbReference type="InterPro" id="IPR002524">
    <property type="entry name" value="Cation_efflux"/>
</dbReference>
<evidence type="ECO:0000259" key="11">
    <source>
        <dbReference type="Pfam" id="PF16916"/>
    </source>
</evidence>
<keyword evidence="6 9" id="KW-1133">Transmembrane helix</keyword>
<keyword evidence="8 9" id="KW-0472">Membrane</keyword>
<dbReference type="PANTHER" id="PTHR11562:SF17">
    <property type="entry name" value="RE54080P-RELATED"/>
    <property type="match status" value="1"/>
</dbReference>
<feature type="domain" description="Cation efflux protein cytoplasmic" evidence="11">
    <location>
        <begin position="215"/>
        <end position="288"/>
    </location>
</feature>
<evidence type="ECO:0000313" key="13">
    <source>
        <dbReference type="Proteomes" id="UP000077667"/>
    </source>
</evidence>
<keyword evidence="13" id="KW-1185">Reference proteome</keyword>
<evidence type="ECO:0000256" key="9">
    <source>
        <dbReference type="SAM" id="Phobius"/>
    </source>
</evidence>
<dbReference type="Gene3D" id="1.20.1510.10">
    <property type="entry name" value="Cation efflux protein transmembrane domain"/>
    <property type="match status" value="1"/>
</dbReference>
<dbReference type="STRING" id="1176587.A8C56_10635"/>
<dbReference type="Proteomes" id="UP000077667">
    <property type="component" value="Chromosome"/>
</dbReference>
<feature type="transmembrane region" description="Helical" evidence="9">
    <location>
        <begin position="179"/>
        <end position="195"/>
    </location>
</feature>
<evidence type="ECO:0000259" key="10">
    <source>
        <dbReference type="Pfam" id="PF01545"/>
    </source>
</evidence>
<dbReference type="NCBIfam" id="TIGR01297">
    <property type="entry name" value="CDF"/>
    <property type="match status" value="1"/>
</dbReference>
<dbReference type="SUPFAM" id="SSF160240">
    <property type="entry name" value="Cation efflux protein cytoplasmic domain-like"/>
    <property type="match status" value="1"/>
</dbReference>
<evidence type="ECO:0000256" key="7">
    <source>
        <dbReference type="ARBA" id="ARBA00023065"/>
    </source>
</evidence>
<comment type="similarity">
    <text evidence="2">Belongs to the cation diffusion facilitator (CDF) transporter (TC 2.A.4) family. SLC30A subfamily.</text>
</comment>
<dbReference type="SUPFAM" id="SSF161111">
    <property type="entry name" value="Cation efflux protein transmembrane domain-like"/>
    <property type="match status" value="1"/>
</dbReference>
<evidence type="ECO:0000256" key="6">
    <source>
        <dbReference type="ARBA" id="ARBA00022989"/>
    </source>
</evidence>
<sequence>MAHIHGIQPSNSSLHKRKLKIVLIMTFIYLVAEVAGGIITQSLALLADAGHMLTDAGGLLLALLAIRYGERKPDRRRTFGYYRAEILAALTNAVVLIVISFFILYEAYQRFLHPPEVATTGMMLVAVTGLLVNSTGILVLRKDSGASLNMKAAYFEVLSDALTSIAVIAAGLIMQLTGWYAVDSVLSAGIGLFILPRTWGLLRASVNVLLEAVPGEIDLVAMRTDLLNINGVCSIHDLHVWSLTSGVNMMSTHLVHHSDADAMQVLRDAQELLEHRYHITHTTIQTEQEGAVLHEKELHP</sequence>
<dbReference type="GO" id="GO:0005886">
    <property type="term" value="C:plasma membrane"/>
    <property type="evidence" value="ECO:0007669"/>
    <property type="project" value="TreeGrafter"/>
</dbReference>
<dbReference type="KEGG" id="nia:A8C56_10635"/>
<dbReference type="InterPro" id="IPR027470">
    <property type="entry name" value="Cation_efflux_CTD"/>
</dbReference>
<feature type="transmembrane region" description="Helical" evidence="9">
    <location>
        <begin position="21"/>
        <end position="43"/>
    </location>
</feature>
<proteinExistence type="inferred from homology"/>
<organism evidence="12 13">
    <name type="scientific">Niabella ginsenosidivorans</name>
    <dbReference type="NCBI Taxonomy" id="1176587"/>
    <lineage>
        <taxon>Bacteria</taxon>
        <taxon>Pseudomonadati</taxon>
        <taxon>Bacteroidota</taxon>
        <taxon>Chitinophagia</taxon>
        <taxon>Chitinophagales</taxon>
        <taxon>Chitinophagaceae</taxon>
        <taxon>Niabella</taxon>
    </lineage>
</organism>
<feature type="domain" description="Cation efflux protein transmembrane" evidence="10">
    <location>
        <begin position="19"/>
        <end position="210"/>
    </location>
</feature>
<keyword evidence="3" id="KW-0813">Transport</keyword>
<dbReference type="GO" id="GO:0005385">
    <property type="term" value="F:zinc ion transmembrane transporter activity"/>
    <property type="evidence" value="ECO:0007669"/>
    <property type="project" value="TreeGrafter"/>
</dbReference>
<dbReference type="OrthoDB" id="9809646at2"/>
<dbReference type="InterPro" id="IPR050681">
    <property type="entry name" value="CDF/SLC30A"/>
</dbReference>
<evidence type="ECO:0000256" key="1">
    <source>
        <dbReference type="ARBA" id="ARBA00004141"/>
    </source>
</evidence>
<gene>
    <name evidence="12" type="ORF">A8C56_10635</name>
</gene>
<dbReference type="PANTHER" id="PTHR11562">
    <property type="entry name" value="CATION EFFLUX PROTEIN/ ZINC TRANSPORTER"/>
    <property type="match status" value="1"/>
</dbReference>
<keyword evidence="7" id="KW-0406">Ion transport</keyword>
<feature type="transmembrane region" description="Helical" evidence="9">
    <location>
        <begin position="117"/>
        <end position="140"/>
    </location>
</feature>
<feature type="transmembrane region" description="Helical" evidence="9">
    <location>
        <begin position="49"/>
        <end position="66"/>
    </location>
</feature>
<dbReference type="AlphaFoldDB" id="A0A1A9I146"/>
<reference evidence="12 13" key="1">
    <citation type="submission" date="2016-05" db="EMBL/GenBank/DDBJ databases">
        <title>Niabella ginsenosidivorans BS26 whole genome sequencing.</title>
        <authorList>
            <person name="Im W.T."/>
            <person name="Siddiqi M.Z."/>
        </authorList>
    </citation>
    <scope>NUCLEOTIDE SEQUENCE [LARGE SCALE GENOMIC DNA]</scope>
    <source>
        <strain evidence="12 13">BS26</strain>
    </source>
</reference>
<evidence type="ECO:0000256" key="2">
    <source>
        <dbReference type="ARBA" id="ARBA00008873"/>
    </source>
</evidence>
<evidence type="ECO:0000256" key="5">
    <source>
        <dbReference type="ARBA" id="ARBA00022906"/>
    </source>
</evidence>
<feature type="transmembrane region" description="Helical" evidence="9">
    <location>
        <begin position="152"/>
        <end position="173"/>
    </location>
</feature>
<accession>A0A1A9I146</accession>
<evidence type="ECO:0000256" key="3">
    <source>
        <dbReference type="ARBA" id="ARBA00022448"/>
    </source>
</evidence>
<dbReference type="Pfam" id="PF16916">
    <property type="entry name" value="ZT_dimer"/>
    <property type="match status" value="1"/>
</dbReference>
<dbReference type="InterPro" id="IPR036837">
    <property type="entry name" value="Cation_efflux_CTD_sf"/>
</dbReference>
<evidence type="ECO:0000313" key="12">
    <source>
        <dbReference type="EMBL" id="ANH81378.1"/>
    </source>
</evidence>
<feature type="transmembrane region" description="Helical" evidence="9">
    <location>
        <begin position="86"/>
        <end position="105"/>
    </location>
</feature>
<name>A0A1A9I146_9BACT</name>
<evidence type="ECO:0000256" key="8">
    <source>
        <dbReference type="ARBA" id="ARBA00023136"/>
    </source>
</evidence>
<dbReference type="RefSeq" id="WP_067755572.1">
    <property type="nucleotide sequence ID" value="NZ_CP015772.1"/>
</dbReference>